<protein>
    <submittedName>
        <fullName evidence="1">Uncharacterized protein</fullName>
    </submittedName>
</protein>
<feature type="non-terminal residue" evidence="1">
    <location>
        <position position="1"/>
    </location>
</feature>
<organism evidence="1">
    <name type="scientific">uncultured Phycisphaerae bacterium</name>
    <dbReference type="NCBI Taxonomy" id="904963"/>
    <lineage>
        <taxon>Bacteria</taxon>
        <taxon>Pseudomonadati</taxon>
        <taxon>Planctomycetota</taxon>
        <taxon>Phycisphaerae</taxon>
        <taxon>environmental samples</taxon>
    </lineage>
</organism>
<gene>
    <name evidence="1" type="ORF">AVDCRST_MAG64-4199</name>
</gene>
<accession>A0A6J4QJ31</accession>
<sequence>TPTPPTIVDTPDLDGDTPLHHAVADRVFRWAEAVVFAVTPEKYQMTELPPYYRLAKRYAVPTLFVMNKCEEAVVAEDYERQLIAGGFVREGEGGNGGEGEGGSTLPPRVFVVPRDDSGYEPPARQNLAQFRAAVAQAEPGERSVEGLRNRASDVLGRLTDQVIQPLADDRREADRLIAALRGMEAPTVGVNVNPITQQLQRRLQQRSILYLMGPQRVLDRVRQAPSLLARLPRTAWDWFRTGELSPDLLKANAAAGGRPDQAPDFRAALTDQFALVQSRIDDVVRGSPIATRWIDARPPGEPAASSYAAARLDPGAAGKIADEELAELKAWLERRWNANPRDTRMVERLLKALPGGKKLVQWTESAPYLLTIVLVAHGAVFGHLDLLIIGGYSLAAWIGEKLSNEVTGRARQANAQIEQRFAALASDQIRRVCDWLDRQAPSARSIEELEWQARQAGELLEG</sequence>
<proteinExistence type="predicted"/>
<dbReference type="EMBL" id="CADCUQ010000973">
    <property type="protein sequence ID" value="CAA9441363.1"/>
    <property type="molecule type" value="Genomic_DNA"/>
</dbReference>
<name>A0A6J4QJ31_9BACT</name>
<reference evidence="1" key="1">
    <citation type="submission" date="2020-02" db="EMBL/GenBank/DDBJ databases">
        <authorList>
            <person name="Meier V. D."/>
        </authorList>
    </citation>
    <scope>NUCLEOTIDE SEQUENCE</scope>
    <source>
        <strain evidence="1">AVDCRST_MAG64</strain>
    </source>
</reference>
<dbReference type="AlphaFoldDB" id="A0A6J4QJ31"/>
<evidence type="ECO:0000313" key="1">
    <source>
        <dbReference type="EMBL" id="CAA9441363.1"/>
    </source>
</evidence>